<dbReference type="GO" id="GO:0010052">
    <property type="term" value="P:guard cell differentiation"/>
    <property type="evidence" value="ECO:0007669"/>
    <property type="project" value="InterPro"/>
</dbReference>
<evidence type="ECO:0000313" key="7">
    <source>
        <dbReference type="Proteomes" id="UP000233837"/>
    </source>
</evidence>
<dbReference type="SUPFAM" id="SSF47459">
    <property type="entry name" value="HLH, helix-loop-helix DNA-binding domain"/>
    <property type="match status" value="1"/>
</dbReference>
<feature type="domain" description="BHLH" evidence="5">
    <location>
        <begin position="117"/>
        <end position="168"/>
    </location>
</feature>
<reference evidence="6 7" key="2">
    <citation type="journal article" date="2017" name="Nature">
        <title>The Apostasia genome and the evolution of orchids.</title>
        <authorList>
            <person name="Zhang G.Q."/>
            <person name="Liu K.W."/>
            <person name="Li Z."/>
            <person name="Lohaus R."/>
            <person name="Hsiao Y.Y."/>
            <person name="Niu S.C."/>
            <person name="Wang J.Y."/>
            <person name="Lin Y.C."/>
            <person name="Xu Q."/>
            <person name="Chen L.J."/>
            <person name="Yoshida K."/>
            <person name="Fujiwara S."/>
            <person name="Wang Z.W."/>
            <person name="Zhang Y.Q."/>
            <person name="Mitsuda N."/>
            <person name="Wang M."/>
            <person name="Liu G.H."/>
            <person name="Pecoraro L."/>
            <person name="Huang H.X."/>
            <person name="Xiao X.J."/>
            <person name="Lin M."/>
            <person name="Wu X.Y."/>
            <person name="Wu W.L."/>
            <person name="Chen Y.Y."/>
            <person name="Chang S.B."/>
            <person name="Sakamoto S."/>
            <person name="Ohme-Takagi M."/>
            <person name="Yagi M."/>
            <person name="Zeng S.J."/>
            <person name="Shen C.Y."/>
            <person name="Yeh C.M."/>
            <person name="Luo Y.B."/>
            <person name="Tsai W.C."/>
            <person name="Van de Peer Y."/>
            <person name="Liu Z.J."/>
        </authorList>
    </citation>
    <scope>NUCLEOTIDE SEQUENCE [LARGE SCALE GENOMIC DNA]</scope>
    <source>
        <tissue evidence="6">The whole plant</tissue>
    </source>
</reference>
<accession>A0A2I0VTX5</accession>
<evidence type="ECO:0000256" key="4">
    <source>
        <dbReference type="ARBA" id="ARBA00023163"/>
    </source>
</evidence>
<dbReference type="PANTHER" id="PTHR46684:SF16">
    <property type="entry name" value="TRANSCRIPTION FACTOR BHLH67-LIKE ISOFORM X2"/>
    <property type="match status" value="1"/>
</dbReference>
<dbReference type="EMBL" id="KZ503238">
    <property type="protein sequence ID" value="PKU66853.1"/>
    <property type="molecule type" value="Genomic_DNA"/>
</dbReference>
<dbReference type="AlphaFoldDB" id="A0A2I0VTX5"/>
<dbReference type="Proteomes" id="UP000233837">
    <property type="component" value="Unassembled WGS sequence"/>
</dbReference>
<protein>
    <submittedName>
        <fullName evidence="6">Transcription factor bHLH70</fullName>
    </submittedName>
</protein>
<evidence type="ECO:0000313" key="6">
    <source>
        <dbReference type="EMBL" id="PKU66853.1"/>
    </source>
</evidence>
<keyword evidence="3" id="KW-0238">DNA-binding</keyword>
<dbReference type="GO" id="GO:0005634">
    <property type="term" value="C:nucleus"/>
    <property type="evidence" value="ECO:0007669"/>
    <property type="project" value="TreeGrafter"/>
</dbReference>
<reference evidence="6 7" key="1">
    <citation type="journal article" date="2016" name="Sci. Rep.">
        <title>The Dendrobium catenatum Lindl. genome sequence provides insights into polysaccharide synthase, floral development and adaptive evolution.</title>
        <authorList>
            <person name="Zhang G.Q."/>
            <person name="Xu Q."/>
            <person name="Bian C."/>
            <person name="Tsai W.C."/>
            <person name="Yeh C.M."/>
            <person name="Liu K.W."/>
            <person name="Yoshida K."/>
            <person name="Zhang L.S."/>
            <person name="Chang S.B."/>
            <person name="Chen F."/>
            <person name="Shi Y."/>
            <person name="Su Y.Y."/>
            <person name="Zhang Y.Q."/>
            <person name="Chen L.J."/>
            <person name="Yin Y."/>
            <person name="Lin M."/>
            <person name="Huang H."/>
            <person name="Deng H."/>
            <person name="Wang Z.W."/>
            <person name="Zhu S.L."/>
            <person name="Zhao X."/>
            <person name="Deng C."/>
            <person name="Niu S.C."/>
            <person name="Huang J."/>
            <person name="Wang M."/>
            <person name="Liu G.H."/>
            <person name="Yang H.J."/>
            <person name="Xiao X.J."/>
            <person name="Hsiao Y.Y."/>
            <person name="Wu W.L."/>
            <person name="Chen Y.Y."/>
            <person name="Mitsuda N."/>
            <person name="Ohme-Takagi M."/>
            <person name="Luo Y.B."/>
            <person name="Van de Peer Y."/>
            <person name="Liu Z.J."/>
        </authorList>
    </citation>
    <scope>NUCLEOTIDE SEQUENCE [LARGE SCALE GENOMIC DNA]</scope>
    <source>
        <tissue evidence="6">The whole plant</tissue>
    </source>
</reference>
<dbReference type="GO" id="GO:0046983">
    <property type="term" value="F:protein dimerization activity"/>
    <property type="evidence" value="ECO:0007669"/>
    <property type="project" value="InterPro"/>
</dbReference>
<dbReference type="InterPro" id="IPR036638">
    <property type="entry name" value="HLH_DNA-bd_sf"/>
</dbReference>
<gene>
    <name evidence="6" type="primary">BHLH70</name>
    <name evidence="6" type="ORF">MA16_Dca014460</name>
</gene>
<proteinExistence type="inferred from homology"/>
<dbReference type="InterPro" id="IPR011598">
    <property type="entry name" value="bHLH_dom"/>
</dbReference>
<evidence type="ECO:0000259" key="5">
    <source>
        <dbReference type="PROSITE" id="PS50888"/>
    </source>
</evidence>
<dbReference type="GO" id="GO:0045893">
    <property type="term" value="P:positive regulation of DNA-templated transcription"/>
    <property type="evidence" value="ECO:0007669"/>
    <property type="project" value="TreeGrafter"/>
</dbReference>
<organism evidence="6 7">
    <name type="scientific">Dendrobium catenatum</name>
    <dbReference type="NCBI Taxonomy" id="906689"/>
    <lineage>
        <taxon>Eukaryota</taxon>
        <taxon>Viridiplantae</taxon>
        <taxon>Streptophyta</taxon>
        <taxon>Embryophyta</taxon>
        <taxon>Tracheophyta</taxon>
        <taxon>Spermatophyta</taxon>
        <taxon>Magnoliopsida</taxon>
        <taxon>Liliopsida</taxon>
        <taxon>Asparagales</taxon>
        <taxon>Orchidaceae</taxon>
        <taxon>Epidendroideae</taxon>
        <taxon>Malaxideae</taxon>
        <taxon>Dendrobiinae</taxon>
        <taxon>Dendrobium</taxon>
    </lineage>
</organism>
<dbReference type="PROSITE" id="PS50888">
    <property type="entry name" value="BHLH"/>
    <property type="match status" value="1"/>
</dbReference>
<dbReference type="GO" id="GO:0003700">
    <property type="term" value="F:DNA-binding transcription factor activity"/>
    <property type="evidence" value="ECO:0007669"/>
    <property type="project" value="InterPro"/>
</dbReference>
<dbReference type="SMART" id="SM00353">
    <property type="entry name" value="HLH"/>
    <property type="match status" value="1"/>
</dbReference>
<evidence type="ECO:0000256" key="3">
    <source>
        <dbReference type="ARBA" id="ARBA00023125"/>
    </source>
</evidence>
<name>A0A2I0VTX5_9ASPA</name>
<dbReference type="InterPro" id="IPR044283">
    <property type="entry name" value="FAMA/SPEECHLESS/MUTE-like"/>
</dbReference>
<keyword evidence="7" id="KW-1185">Reference proteome</keyword>
<evidence type="ECO:0000256" key="1">
    <source>
        <dbReference type="ARBA" id="ARBA00005510"/>
    </source>
</evidence>
<dbReference type="Pfam" id="PF00010">
    <property type="entry name" value="HLH"/>
    <property type="match status" value="1"/>
</dbReference>
<dbReference type="PANTHER" id="PTHR46684">
    <property type="entry name" value="TRANSCRIPTION FACTOR FAMA"/>
    <property type="match status" value="1"/>
</dbReference>
<dbReference type="GO" id="GO:0003677">
    <property type="term" value="F:DNA binding"/>
    <property type="evidence" value="ECO:0007669"/>
    <property type="project" value="UniProtKB-KW"/>
</dbReference>
<evidence type="ECO:0000256" key="2">
    <source>
        <dbReference type="ARBA" id="ARBA00023015"/>
    </source>
</evidence>
<dbReference type="Gene3D" id="4.10.280.10">
    <property type="entry name" value="Helix-loop-helix DNA-binding domain"/>
    <property type="match status" value="1"/>
</dbReference>
<keyword evidence="4" id="KW-0804">Transcription</keyword>
<comment type="similarity">
    <text evidence="1">Belongs to the bHLH protein family.</text>
</comment>
<sequence length="427" mass="47203">MGEKLPHEQHMEDGMKTYSGLGPSGFINGEVRGTYTAAAVTVLMERLHRHINSFSQFLEECMESKELSGASSALEAVFHGGNREGKLSSFFPAVAERKKRKRVAAKNGRAERVEAESQRMTHIVVERNRRRLMNEHLCALRSLMPSSFVQRGDQASIIGGAIDFIKELEQMLLSFQAEKVSRSSPSPAEDGWSPAAATVSSFFVSPQYTGYCFGLRRADEEGESEVDVEVTAVQGHVNLKVAGRRRPGQLVKAIAAIEELRLTVLHLSITSLDAVSVLYSLNLKLNYALSVLNLMEIEMRIKNSKNNSSKWGSLLSGRTGVSSRYHSKGSALKTKLIPRGTNEVTHQSGPQLLCITEGGDVVIGNSNPGWDCTPNRREELNYTTVYDNFLKRHIENLRRASSLFFSLSSYPLLSSPSIPSYPSSNCE</sequence>
<keyword evidence="2" id="KW-0805">Transcription regulation</keyword>